<dbReference type="InterPro" id="IPR010730">
    <property type="entry name" value="HET"/>
</dbReference>
<dbReference type="PANTHER" id="PTHR24148:SF64">
    <property type="entry name" value="HETEROKARYON INCOMPATIBILITY DOMAIN-CONTAINING PROTEIN"/>
    <property type="match status" value="1"/>
</dbReference>
<evidence type="ECO:0000313" key="2">
    <source>
        <dbReference type="EMBL" id="KAF2122751.1"/>
    </source>
</evidence>
<evidence type="ECO:0000259" key="1">
    <source>
        <dbReference type="Pfam" id="PF06985"/>
    </source>
</evidence>
<dbReference type="Proteomes" id="UP000799770">
    <property type="component" value="Unassembled WGS sequence"/>
</dbReference>
<gene>
    <name evidence="2" type="ORF">BDV96DRAFT_593251</name>
</gene>
<proteinExistence type="predicted"/>
<reference evidence="2" key="1">
    <citation type="journal article" date="2020" name="Stud. Mycol.">
        <title>101 Dothideomycetes genomes: a test case for predicting lifestyles and emergence of pathogens.</title>
        <authorList>
            <person name="Haridas S."/>
            <person name="Albert R."/>
            <person name="Binder M."/>
            <person name="Bloem J."/>
            <person name="Labutti K."/>
            <person name="Salamov A."/>
            <person name="Andreopoulos B."/>
            <person name="Baker S."/>
            <person name="Barry K."/>
            <person name="Bills G."/>
            <person name="Bluhm B."/>
            <person name="Cannon C."/>
            <person name="Castanera R."/>
            <person name="Culley D."/>
            <person name="Daum C."/>
            <person name="Ezra D."/>
            <person name="Gonzalez J."/>
            <person name="Henrissat B."/>
            <person name="Kuo A."/>
            <person name="Liang C."/>
            <person name="Lipzen A."/>
            <person name="Lutzoni F."/>
            <person name="Magnuson J."/>
            <person name="Mondo S."/>
            <person name="Nolan M."/>
            <person name="Ohm R."/>
            <person name="Pangilinan J."/>
            <person name="Park H.-J."/>
            <person name="Ramirez L."/>
            <person name="Alfaro M."/>
            <person name="Sun H."/>
            <person name="Tritt A."/>
            <person name="Yoshinaga Y."/>
            <person name="Zwiers L.-H."/>
            <person name="Turgeon B."/>
            <person name="Goodwin S."/>
            <person name="Spatafora J."/>
            <person name="Crous P."/>
            <person name="Grigoriev I."/>
        </authorList>
    </citation>
    <scope>NUCLEOTIDE SEQUENCE</scope>
    <source>
        <strain evidence="2">CBS 627.86</strain>
    </source>
</reference>
<dbReference type="Pfam" id="PF06985">
    <property type="entry name" value="HET"/>
    <property type="match status" value="1"/>
</dbReference>
<sequence>MDYRDRFGLFKVNGDYWPARLLHVESWTSYRREDGNTYRGHSEPAYNIISYTWGRWEIKGQGSSLGIKGVEWTIPSVNAQDAFSVDQFRKVIEVACEGVDFLWIDIACIDQENRADKMKEISNQASIFFKAEKVFVWLHQWDHEKLEEQVGNMNEILSELESQCHMVMYSSGSDDEDMDWETAREEIPECLRDDEWINKAVKALKKWREEPWFTSLWTLQEMHLSESATILSKGATTVSLDGKIVGINHVEDWVDSLTDAVRGIYFEEPFPTGINKPKLDQILEHADILGLGQQYFQNTCTIYSAAKFRTASQELDYVYGIMQLFDLQLGEASEPDGKFSLQDLRMQFAAALNRRHPIFSQLFVHSKPPEHGLSWMVGENSILPLRLHWNDLMPEAYCEIQVNEKSGIAHFRGGGCSFQSLSALLRQINEERPSKRWQDILLDAWDDSLEQIPEDFLNLDRAQNLRFHELGDALSNIFGGRLKVFWLGIATDPARTSKELSIGILAMETSISDRTVFRRIGLYLWPELEDDSPHLDMFEKIWEQMNAEMC</sequence>
<organism evidence="2 3">
    <name type="scientific">Lophiotrema nucula</name>
    <dbReference type="NCBI Taxonomy" id="690887"/>
    <lineage>
        <taxon>Eukaryota</taxon>
        <taxon>Fungi</taxon>
        <taxon>Dikarya</taxon>
        <taxon>Ascomycota</taxon>
        <taxon>Pezizomycotina</taxon>
        <taxon>Dothideomycetes</taxon>
        <taxon>Pleosporomycetidae</taxon>
        <taxon>Pleosporales</taxon>
        <taxon>Lophiotremataceae</taxon>
        <taxon>Lophiotrema</taxon>
    </lineage>
</organism>
<feature type="domain" description="Heterokaryon incompatibility" evidence="1">
    <location>
        <begin position="46"/>
        <end position="221"/>
    </location>
</feature>
<dbReference type="InterPro" id="IPR052895">
    <property type="entry name" value="HetReg/Transcr_Mod"/>
</dbReference>
<dbReference type="EMBL" id="ML977310">
    <property type="protein sequence ID" value="KAF2122751.1"/>
    <property type="molecule type" value="Genomic_DNA"/>
</dbReference>
<dbReference type="OrthoDB" id="2157530at2759"/>
<keyword evidence="3" id="KW-1185">Reference proteome</keyword>
<name>A0A6A5ZWT9_9PLEO</name>
<accession>A0A6A5ZWT9</accession>
<dbReference type="AlphaFoldDB" id="A0A6A5ZWT9"/>
<evidence type="ECO:0000313" key="3">
    <source>
        <dbReference type="Proteomes" id="UP000799770"/>
    </source>
</evidence>
<protein>
    <submittedName>
        <fullName evidence="2">Heterokaryon incompatibility protein-domain-containing protein</fullName>
    </submittedName>
</protein>
<dbReference type="PANTHER" id="PTHR24148">
    <property type="entry name" value="ANKYRIN REPEAT DOMAIN-CONTAINING PROTEIN 39 HOMOLOG-RELATED"/>
    <property type="match status" value="1"/>
</dbReference>